<gene>
    <name evidence="3" type="ORF">A2961_00705</name>
</gene>
<dbReference type="GO" id="GO:0009103">
    <property type="term" value="P:lipopolysaccharide biosynthetic process"/>
    <property type="evidence" value="ECO:0007669"/>
    <property type="project" value="TreeGrafter"/>
</dbReference>
<dbReference type="GO" id="GO:0016757">
    <property type="term" value="F:glycosyltransferase activity"/>
    <property type="evidence" value="ECO:0007669"/>
    <property type="project" value="InterPro"/>
</dbReference>
<name>A0A1F8BM87_9BACT</name>
<organism evidence="3 4">
    <name type="scientific">Candidatus Woesebacteria bacterium RIFCSPLOWO2_01_FULL_39_21</name>
    <dbReference type="NCBI Taxonomy" id="1802519"/>
    <lineage>
        <taxon>Bacteria</taxon>
        <taxon>Candidatus Woeseibacteriota</taxon>
    </lineage>
</organism>
<keyword evidence="1" id="KW-0808">Transferase</keyword>
<evidence type="ECO:0000256" key="1">
    <source>
        <dbReference type="ARBA" id="ARBA00022679"/>
    </source>
</evidence>
<dbReference type="SUPFAM" id="SSF53756">
    <property type="entry name" value="UDP-Glycosyltransferase/glycogen phosphorylase"/>
    <property type="match status" value="1"/>
</dbReference>
<sequence>MKICIAHFRVGLTDGVSLQIDERATILKQLGHEVSLIADNNSPGADLAIPFFDYKNNLRIKEIQKAAFGTNQRESSDLKKKVTVIVRDIEAEIEEFWRYRQFTLLFVHNIFSLPVCLPATIAVYNFLLKHPEIKTVGIHHDFYWDPPRINKYLTKNEYIKKVLKKYFPPKLDNINHTVLSTWEQKKLKNLQDIEAEVITDTFDFSRNPWKPDESNKDFLKDANITDGQLVFLIASRVRPRKGIEIGIDFTAWVNRLLKPKGNRRAVLVLPNDYFEDEKGYIKLLKEKAEGLKVEIRWLQDLVGSEEQKEKGMKKYSLWDCYAYADTILYPSLWEGFGNQFLEAVFAKKPIITLEYPVFKTDVKPKGFEVINISDKVALDSNGLAKVSQESLKKATVMLLKLLDNKREYKRFVNKNFRIGKSKFHTKVQLKKYLIVESERFIKSNGILRIISPLLLSGKLIASGIMIQSAYGLAESIIAEVPAEGLTNYELFTLTVKHLPDENKIRYVTLELVKEFLTSPKSKNPLFIFLGGLSGKSTLANLVVQQLGIEQPIAFDNEKYHIAKPGESKPFLWKATYESAHGYVKTVEAMYPHLLWMMGRNLFDYKRYKKWCYFWEGIYLSSQILRRIHENYPNIYYLSVFNLPKFSDIKRQYLLRWQNELGLEQLKKRKNIIDQYLKNVKAIRSNITKGMEPIASFVIESSVLEERLTIFYAILYQRLKDIADKEISGWVEKVTKRPELIKSYKKFLTE</sequence>
<dbReference type="EMBL" id="MGHF01000002">
    <property type="protein sequence ID" value="OGM65201.1"/>
    <property type="molecule type" value="Genomic_DNA"/>
</dbReference>
<reference evidence="3 4" key="1">
    <citation type="journal article" date="2016" name="Nat. Commun.">
        <title>Thousands of microbial genomes shed light on interconnected biogeochemical processes in an aquifer system.</title>
        <authorList>
            <person name="Anantharaman K."/>
            <person name="Brown C.T."/>
            <person name="Hug L.A."/>
            <person name="Sharon I."/>
            <person name="Castelle C.J."/>
            <person name="Probst A.J."/>
            <person name="Thomas B.C."/>
            <person name="Singh A."/>
            <person name="Wilkins M.J."/>
            <person name="Karaoz U."/>
            <person name="Brodie E.L."/>
            <person name="Williams K.H."/>
            <person name="Hubbard S.S."/>
            <person name="Banfield J.F."/>
        </authorList>
    </citation>
    <scope>NUCLEOTIDE SEQUENCE [LARGE SCALE GENOMIC DNA]</scope>
</reference>
<proteinExistence type="predicted"/>
<dbReference type="STRING" id="1802519.A2961_00705"/>
<dbReference type="AlphaFoldDB" id="A0A1F8BM87"/>
<feature type="domain" description="Glycosyl transferase family 1" evidence="2">
    <location>
        <begin position="220"/>
        <end position="360"/>
    </location>
</feature>
<dbReference type="InterPro" id="IPR001296">
    <property type="entry name" value="Glyco_trans_1"/>
</dbReference>
<dbReference type="CDD" id="cd03801">
    <property type="entry name" value="GT4_PimA-like"/>
    <property type="match status" value="1"/>
</dbReference>
<dbReference type="PANTHER" id="PTHR46401:SF2">
    <property type="entry name" value="GLYCOSYLTRANSFERASE WBBK-RELATED"/>
    <property type="match status" value="1"/>
</dbReference>
<evidence type="ECO:0000313" key="4">
    <source>
        <dbReference type="Proteomes" id="UP000177082"/>
    </source>
</evidence>
<dbReference type="Pfam" id="PF00534">
    <property type="entry name" value="Glycos_transf_1"/>
    <property type="match status" value="1"/>
</dbReference>
<dbReference type="PANTHER" id="PTHR46401">
    <property type="entry name" value="GLYCOSYLTRANSFERASE WBBK-RELATED"/>
    <property type="match status" value="1"/>
</dbReference>
<protein>
    <recommendedName>
        <fullName evidence="2">Glycosyl transferase family 1 domain-containing protein</fullName>
    </recommendedName>
</protein>
<evidence type="ECO:0000313" key="3">
    <source>
        <dbReference type="EMBL" id="OGM65201.1"/>
    </source>
</evidence>
<comment type="caution">
    <text evidence="3">The sequence shown here is derived from an EMBL/GenBank/DDBJ whole genome shotgun (WGS) entry which is preliminary data.</text>
</comment>
<dbReference type="Proteomes" id="UP000177082">
    <property type="component" value="Unassembled WGS sequence"/>
</dbReference>
<accession>A0A1F8BM87</accession>
<dbReference type="Gene3D" id="3.40.50.2000">
    <property type="entry name" value="Glycogen Phosphorylase B"/>
    <property type="match status" value="2"/>
</dbReference>
<evidence type="ECO:0000259" key="2">
    <source>
        <dbReference type="Pfam" id="PF00534"/>
    </source>
</evidence>